<dbReference type="InterPro" id="IPR000297">
    <property type="entry name" value="PPIase_PpiC"/>
</dbReference>
<dbReference type="KEGG" id="gps:C427_5547"/>
<keyword evidence="3" id="KW-1185">Reference proteome</keyword>
<protein>
    <recommendedName>
        <fullName evidence="1">PpiC domain-containing protein</fullName>
    </recommendedName>
</protein>
<dbReference type="HOGENOM" id="CLU_067345_0_0_6"/>
<dbReference type="eggNOG" id="COG0760">
    <property type="taxonomic scope" value="Bacteria"/>
</dbReference>
<gene>
    <name evidence="2" type="ORF">C427_5547</name>
</gene>
<evidence type="ECO:0000313" key="3">
    <source>
        <dbReference type="Proteomes" id="UP000011864"/>
    </source>
</evidence>
<evidence type="ECO:0000259" key="1">
    <source>
        <dbReference type="Pfam" id="PF13145"/>
    </source>
</evidence>
<dbReference type="AlphaFoldDB" id="M4RVQ1"/>
<proteinExistence type="predicted"/>
<dbReference type="PATRIC" id="fig|1129794.4.peg.5523"/>
<evidence type="ECO:0000313" key="2">
    <source>
        <dbReference type="EMBL" id="AGH47641.1"/>
    </source>
</evidence>
<name>M4RVQ1_9ALTE</name>
<dbReference type="GO" id="GO:0003755">
    <property type="term" value="F:peptidyl-prolyl cis-trans isomerase activity"/>
    <property type="evidence" value="ECO:0007669"/>
    <property type="project" value="InterPro"/>
</dbReference>
<dbReference type="Pfam" id="PF13145">
    <property type="entry name" value="Rotamase_2"/>
    <property type="match status" value="1"/>
</dbReference>
<accession>M4RVQ1</accession>
<dbReference type="STRING" id="1129794.C427_5547"/>
<sequence length="241" mass="28034">MFSLYAYLDQSNINPVELSDKNRQLFTEQFELLTGRQATQADIAKIENDYIQEEILFREALEAGIHLGNPEIRGTLVQEMRYQVTGVINEPTEEQLVQYYLQHIQRYVIEPAISFQHVFFNQPPEKSVLIQLVNGERITGDEFWRGRVLPNYGISMIRGMFGKPFLERLQTAPFNNWFGPQQSMLGWHFVKVIGTQSASPLTFEEAKMQVQNDYTVDAIETSVDEYIGQFDNKYQIIRHVN</sequence>
<organism evidence="2 3">
    <name type="scientific">Paraglaciecola psychrophila 170</name>
    <dbReference type="NCBI Taxonomy" id="1129794"/>
    <lineage>
        <taxon>Bacteria</taxon>
        <taxon>Pseudomonadati</taxon>
        <taxon>Pseudomonadota</taxon>
        <taxon>Gammaproteobacteria</taxon>
        <taxon>Alteromonadales</taxon>
        <taxon>Alteromonadaceae</taxon>
        <taxon>Paraglaciecola</taxon>
    </lineage>
</organism>
<reference evidence="2 3" key="1">
    <citation type="journal article" date="2013" name="Genome Announc.">
        <title>Complete Genome Sequence of Glaciecola psychrophila Strain 170T.</title>
        <authorList>
            <person name="Yin J."/>
            <person name="Chen J."/>
            <person name="Liu G."/>
            <person name="Yu Y."/>
            <person name="Song L."/>
            <person name="Wang X."/>
            <person name="Qu X."/>
        </authorList>
    </citation>
    <scope>NUCLEOTIDE SEQUENCE [LARGE SCALE GENOMIC DNA]</scope>
    <source>
        <strain evidence="2 3">170</strain>
    </source>
</reference>
<dbReference type="EMBL" id="CP003837">
    <property type="protein sequence ID" value="AGH47641.1"/>
    <property type="molecule type" value="Genomic_DNA"/>
</dbReference>
<dbReference type="Proteomes" id="UP000011864">
    <property type="component" value="Chromosome"/>
</dbReference>
<feature type="domain" description="PpiC" evidence="1">
    <location>
        <begin position="91"/>
        <end position="207"/>
    </location>
</feature>